<proteinExistence type="inferred from homology"/>
<dbReference type="InterPro" id="IPR052355">
    <property type="entry name" value="CENP-V-like"/>
</dbReference>
<dbReference type="InParanoid" id="D3BLR9"/>
<dbReference type="AlphaFoldDB" id="D3BLR9"/>
<sequence length="113" mass="12625">MVAVTVVLSSSICLKQRHWCVIVENKEHFKQTTDSTSNSVYTFGSHGVKHNFCKTCGISVFADCNIEGMGEFFAVCINVIDDLTPEQLDVLQVNYTNGKDNDWFAPPAITKYL</sequence>
<evidence type="ECO:0000256" key="2">
    <source>
        <dbReference type="ARBA" id="ARBA00022723"/>
    </source>
</evidence>
<dbReference type="GeneID" id="31367589"/>
<reference evidence="5 6" key="1">
    <citation type="journal article" date="2011" name="Genome Res.">
        <title>Phylogeny-wide analysis of social amoeba genomes highlights ancient origins for complex intercellular communication.</title>
        <authorList>
            <person name="Heidel A.J."/>
            <person name="Lawal H.M."/>
            <person name="Felder M."/>
            <person name="Schilde C."/>
            <person name="Helps N.R."/>
            <person name="Tunggal B."/>
            <person name="Rivero F."/>
            <person name="John U."/>
            <person name="Schleicher M."/>
            <person name="Eichinger L."/>
            <person name="Platzer M."/>
            <person name="Noegel A.A."/>
            <person name="Schaap P."/>
            <person name="Gloeckner G."/>
        </authorList>
    </citation>
    <scope>NUCLEOTIDE SEQUENCE [LARGE SCALE GENOMIC DNA]</scope>
    <source>
        <strain evidence="6">ATCC 26659 / Pp 5 / PN500</strain>
    </source>
</reference>
<dbReference type="RefSeq" id="XP_020429648.1">
    <property type="nucleotide sequence ID" value="XM_020582867.1"/>
</dbReference>
<dbReference type="Proteomes" id="UP000001396">
    <property type="component" value="Unassembled WGS sequence"/>
</dbReference>
<dbReference type="STRING" id="670386.D3BLR9"/>
<gene>
    <name evidence="5" type="ORF">PPL_12122</name>
</gene>
<comment type="similarity">
    <text evidence="1">Belongs to the Gfa family.</text>
</comment>
<keyword evidence="2" id="KW-0479">Metal-binding</keyword>
<dbReference type="GO" id="GO:0016846">
    <property type="term" value="F:carbon-sulfur lyase activity"/>
    <property type="evidence" value="ECO:0007669"/>
    <property type="project" value="InterPro"/>
</dbReference>
<dbReference type="InterPro" id="IPR011057">
    <property type="entry name" value="Mss4-like_sf"/>
</dbReference>
<name>D3BLR9_HETP5</name>
<evidence type="ECO:0000259" key="4">
    <source>
        <dbReference type="PROSITE" id="PS51891"/>
    </source>
</evidence>
<protein>
    <recommendedName>
        <fullName evidence="4">CENP-V/GFA domain-containing protein</fullName>
    </recommendedName>
</protein>
<accession>D3BLR9</accession>
<dbReference type="InterPro" id="IPR006913">
    <property type="entry name" value="CENP-V/GFA"/>
</dbReference>
<feature type="domain" description="CENP-V/GFA" evidence="4">
    <location>
        <begin position="1"/>
        <end position="102"/>
    </location>
</feature>
<evidence type="ECO:0000313" key="5">
    <source>
        <dbReference type="EMBL" id="EFA77520.1"/>
    </source>
</evidence>
<evidence type="ECO:0000256" key="1">
    <source>
        <dbReference type="ARBA" id="ARBA00005495"/>
    </source>
</evidence>
<keyword evidence="6" id="KW-1185">Reference proteome</keyword>
<evidence type="ECO:0000256" key="3">
    <source>
        <dbReference type="ARBA" id="ARBA00022833"/>
    </source>
</evidence>
<dbReference type="PANTHER" id="PTHR28620:SF1">
    <property type="entry name" value="CENP-V_GFA DOMAIN-CONTAINING PROTEIN"/>
    <property type="match status" value="1"/>
</dbReference>
<comment type="caution">
    <text evidence="5">The sequence shown here is derived from an EMBL/GenBank/DDBJ whole genome shotgun (WGS) entry which is preliminary data.</text>
</comment>
<evidence type="ECO:0000313" key="6">
    <source>
        <dbReference type="Proteomes" id="UP000001396"/>
    </source>
</evidence>
<dbReference type="PANTHER" id="PTHR28620">
    <property type="entry name" value="CENTROMERE PROTEIN V"/>
    <property type="match status" value="1"/>
</dbReference>
<dbReference type="EMBL" id="ADBJ01000042">
    <property type="protein sequence ID" value="EFA77520.1"/>
    <property type="molecule type" value="Genomic_DNA"/>
</dbReference>
<dbReference type="GO" id="GO:0046872">
    <property type="term" value="F:metal ion binding"/>
    <property type="evidence" value="ECO:0007669"/>
    <property type="project" value="UniProtKB-KW"/>
</dbReference>
<dbReference type="Gene3D" id="2.170.150.70">
    <property type="match status" value="1"/>
</dbReference>
<dbReference type="PROSITE" id="PS51891">
    <property type="entry name" value="CENP_V_GFA"/>
    <property type="match status" value="1"/>
</dbReference>
<dbReference type="SUPFAM" id="SSF51316">
    <property type="entry name" value="Mss4-like"/>
    <property type="match status" value="1"/>
</dbReference>
<keyword evidence="3" id="KW-0862">Zinc</keyword>
<organism evidence="5 6">
    <name type="scientific">Heterostelium pallidum (strain ATCC 26659 / Pp 5 / PN500)</name>
    <name type="common">Cellular slime mold</name>
    <name type="synonym">Polysphondylium pallidum</name>
    <dbReference type="NCBI Taxonomy" id="670386"/>
    <lineage>
        <taxon>Eukaryota</taxon>
        <taxon>Amoebozoa</taxon>
        <taxon>Evosea</taxon>
        <taxon>Eumycetozoa</taxon>
        <taxon>Dictyostelia</taxon>
        <taxon>Acytosteliales</taxon>
        <taxon>Acytosteliaceae</taxon>
        <taxon>Heterostelium</taxon>
    </lineage>
</organism>